<dbReference type="STRING" id="1548.CSCA_3018"/>
<proteinExistence type="predicted"/>
<dbReference type="AlphaFoldDB" id="A0A0E3K1L7"/>
<dbReference type="Pfam" id="PF05133">
    <property type="entry name" value="SPP1_portal"/>
    <property type="match status" value="1"/>
</dbReference>
<organism evidence="1 2">
    <name type="scientific">Clostridium scatologenes</name>
    <dbReference type="NCBI Taxonomy" id="1548"/>
    <lineage>
        <taxon>Bacteria</taxon>
        <taxon>Bacillati</taxon>
        <taxon>Bacillota</taxon>
        <taxon>Clostridia</taxon>
        <taxon>Eubacteriales</taxon>
        <taxon>Clostridiaceae</taxon>
        <taxon>Clostridium</taxon>
    </lineage>
</organism>
<dbReference type="Proteomes" id="UP000033115">
    <property type="component" value="Chromosome"/>
</dbReference>
<dbReference type="EMBL" id="CP009933">
    <property type="protein sequence ID" value="AKA70143.1"/>
    <property type="molecule type" value="Genomic_DNA"/>
</dbReference>
<dbReference type="RefSeq" id="WP_029160934.1">
    <property type="nucleotide sequence ID" value="NZ_CP009933.1"/>
</dbReference>
<name>A0A0E3K1L7_CLOSL</name>
<sequence length="489" mass="57157">MDYRNNIRDTLLNLDSKELKERKYVKQDFHFFMGKCKETEDVLVDTDKLGQSWLSSDDIDYIPTEDIRNKVKPLLRKQARFMFSKEPDLQFKPYVPQDKDKCEELRQFIDGILEDNSFWSNTLKAFLNCTVKKRILLRLEVNPSEPINIFYEDIKDFSYTSNSNTKKVETITIVKVDPTTELLEVYKQIWLKYTYYMDGENCKVNIQSFKGNILDKPFIEETQDTKLSRLPAWLIINGGLLNEKFGESDIGDLKSPQNQYNRKISDFADALRFNMFPQTVTVDATADSVNKMSIAPNSLAPLVSVENKTATAQKLESNFTSSEPVESFLKRIEKDMHDILSIPQQEELVNIPSAKAMKYMYNDLIARCEEKWQDWENPINQMIKLIIESCTKFNCYPNWKEEWNNLDFKIILKHNYPIPEDLEDKKNLGMSEVNANLKSRKTYIKEFGNVEDFDGEWKEILQEMQQINEVESDQFIISDNTSGDVNGNQ</sequence>
<keyword evidence="2" id="KW-1185">Reference proteome</keyword>
<dbReference type="InterPro" id="IPR021145">
    <property type="entry name" value="Portal_protein_SPP1_Gp6-like"/>
</dbReference>
<reference evidence="1 2" key="1">
    <citation type="journal article" date="2015" name="J. Biotechnol.">
        <title>Complete genome sequence of a malodorant-producing acetogen, Clostridium scatologenes ATCC 25775(T).</title>
        <authorList>
            <person name="Zhu Z."/>
            <person name="Guo T."/>
            <person name="Zheng H."/>
            <person name="Song T."/>
            <person name="Ouyang P."/>
            <person name="Xie J."/>
        </authorList>
    </citation>
    <scope>NUCLEOTIDE SEQUENCE [LARGE SCALE GENOMIC DNA]</scope>
    <source>
        <strain evidence="1 2">ATCC 25775</strain>
    </source>
</reference>
<evidence type="ECO:0000313" key="2">
    <source>
        <dbReference type="Proteomes" id="UP000033115"/>
    </source>
</evidence>
<dbReference type="HOGENOM" id="CLU_555181_0_0_9"/>
<protein>
    <recommendedName>
        <fullName evidence="3">Phage portal protein</fullName>
    </recommendedName>
</protein>
<evidence type="ECO:0008006" key="3">
    <source>
        <dbReference type="Google" id="ProtNLM"/>
    </source>
</evidence>
<evidence type="ECO:0000313" key="1">
    <source>
        <dbReference type="EMBL" id="AKA70143.1"/>
    </source>
</evidence>
<dbReference type="KEGG" id="csq:CSCA_3018"/>
<gene>
    <name evidence="1" type="ORF">CSCA_3018</name>
</gene>
<accession>A0A0E3K1L7</accession>